<proteinExistence type="predicted"/>
<evidence type="ECO:0000313" key="1">
    <source>
        <dbReference type="EMBL" id="AGX89238.1"/>
    </source>
</evidence>
<dbReference type="HOGENOM" id="CLU_151902_0_0_14"/>
<protein>
    <submittedName>
        <fullName evidence="1">Uncharacterized protein</fullName>
    </submittedName>
</protein>
<dbReference type="EMBL" id="CP006771">
    <property type="protein sequence ID" value="AGX89238.1"/>
    <property type="molecule type" value="Genomic_DNA"/>
</dbReference>
<reference evidence="1 2" key="1">
    <citation type="journal article" date="2013" name="Genome Announc.">
        <title>Genome Sequence of Mycoplasma parvum (Formerly Eperythrozoon parvum), a Diminutive Hemoplasma of the Pig.</title>
        <authorList>
            <person name="do Nascimento N.C."/>
            <person name="Dos Santos A.P."/>
            <person name="Chu Y."/>
            <person name="Guimaraes A.M."/>
            <person name="Pagliaro A."/>
            <person name="Messick J.B."/>
        </authorList>
    </citation>
    <scope>NUCLEOTIDE SEQUENCE [LARGE SCALE GENOMIC DNA]</scope>
    <source>
        <strain evidence="1 2">Indiana</strain>
    </source>
</reference>
<sequence length="129" mass="14352">MGIPLVSSLKKIFEADLMPKTLKNSDIKVEIKWTNTEESEKAASLIDNFGEAIKGDGIIKTNLETQRNKNSLILGVVLESSIYFEDDICKTLGFDSSLSNNSIGKEALNKISCETNLHRKEKIARGEYN</sequence>
<evidence type="ECO:0000313" key="2">
    <source>
        <dbReference type="Proteomes" id="UP000017119"/>
    </source>
</evidence>
<accession>U5NG46</accession>
<dbReference type="AlphaFoldDB" id="U5NG46"/>
<organism evidence="1 2">
    <name type="scientific">Mycoplasma parvum str. Indiana</name>
    <dbReference type="NCBI Taxonomy" id="1403316"/>
    <lineage>
        <taxon>Bacteria</taxon>
        <taxon>Bacillati</taxon>
        <taxon>Mycoplasmatota</taxon>
        <taxon>Mollicutes</taxon>
        <taxon>Mycoplasmataceae</taxon>
        <taxon>Mycoplasma</taxon>
    </lineage>
</organism>
<dbReference type="PATRIC" id="fig|1403316.3.peg.470"/>
<keyword evidence="2" id="KW-1185">Reference proteome</keyword>
<name>U5NG46_9MOLU</name>
<dbReference type="Proteomes" id="UP000017119">
    <property type="component" value="Chromosome"/>
</dbReference>
<dbReference type="KEGG" id="mpv:PRV_02510"/>
<dbReference type="STRING" id="1403316.PRV_02510"/>
<gene>
    <name evidence="1" type="ORF">PRV_02510</name>
</gene>